<dbReference type="Proteomes" id="UP000477722">
    <property type="component" value="Unassembled WGS sequence"/>
</dbReference>
<dbReference type="PANTHER" id="PTHR42951">
    <property type="entry name" value="METALLO-BETA-LACTAMASE DOMAIN-CONTAINING"/>
    <property type="match status" value="1"/>
</dbReference>
<dbReference type="GO" id="GO:0016787">
    <property type="term" value="F:hydrolase activity"/>
    <property type="evidence" value="ECO:0007669"/>
    <property type="project" value="UniProtKB-KW"/>
</dbReference>
<keyword evidence="2" id="KW-0378">Hydrolase</keyword>
<dbReference type="SMART" id="SM00849">
    <property type="entry name" value="Lactamase_B"/>
    <property type="match status" value="1"/>
</dbReference>
<sequence length="253" mass="27743">MEEIVDHWFTLSEEYGGVAGYTEPHVHPLLRANIWHIPGRDRDLVVDSGCGIAPLADRLPRLFAHTPALVLTHSHLDHMGGAHEFAERWAHAAEAAQLRAPETWISLRGADFPEDFRTAMAELGAPLGESLLTALPWEGYDPGAHHLRAAPPTRALADGEVLDLGDRRFEVLHLPGHSPGSIGLYERDTGILCSGDVVYEGPLLDDAPGSDREAYRATMERLLRLPVTRVLCGHGPSLGPERLREICRAYLGS</sequence>
<dbReference type="AlphaFoldDB" id="A0A6G4WUG7"/>
<dbReference type="EMBL" id="JAAKZZ010000062">
    <property type="protein sequence ID" value="NGO68492.1"/>
    <property type="molecule type" value="Genomic_DNA"/>
</dbReference>
<gene>
    <name evidence="2" type="ORF">G5C65_09015</name>
</gene>
<dbReference type="InterPro" id="IPR036866">
    <property type="entry name" value="RibonucZ/Hydroxyglut_hydro"/>
</dbReference>
<organism evidence="2 3">
    <name type="scientific">Streptomyces boncukensis</name>
    <dbReference type="NCBI Taxonomy" id="2711219"/>
    <lineage>
        <taxon>Bacteria</taxon>
        <taxon>Bacillati</taxon>
        <taxon>Actinomycetota</taxon>
        <taxon>Actinomycetes</taxon>
        <taxon>Kitasatosporales</taxon>
        <taxon>Streptomycetaceae</taxon>
        <taxon>Streptomyces</taxon>
    </lineage>
</organism>
<evidence type="ECO:0000313" key="2">
    <source>
        <dbReference type="EMBL" id="NGO68492.1"/>
    </source>
</evidence>
<dbReference type="InterPro" id="IPR001279">
    <property type="entry name" value="Metallo-B-lactamas"/>
</dbReference>
<dbReference type="SUPFAM" id="SSF56281">
    <property type="entry name" value="Metallo-hydrolase/oxidoreductase"/>
    <property type="match status" value="1"/>
</dbReference>
<dbReference type="InterPro" id="IPR050855">
    <property type="entry name" value="NDM-1-like"/>
</dbReference>
<evidence type="ECO:0000313" key="3">
    <source>
        <dbReference type="Proteomes" id="UP000477722"/>
    </source>
</evidence>
<evidence type="ECO:0000259" key="1">
    <source>
        <dbReference type="SMART" id="SM00849"/>
    </source>
</evidence>
<feature type="domain" description="Metallo-beta-lactamase" evidence="1">
    <location>
        <begin position="31"/>
        <end position="234"/>
    </location>
</feature>
<dbReference type="Gene3D" id="3.60.15.10">
    <property type="entry name" value="Ribonuclease Z/Hydroxyacylglutathione hydrolase-like"/>
    <property type="match status" value="1"/>
</dbReference>
<protein>
    <submittedName>
        <fullName evidence="2">MBL fold metallo-hydrolase</fullName>
    </submittedName>
</protein>
<keyword evidence="3" id="KW-1185">Reference proteome</keyword>
<proteinExistence type="predicted"/>
<reference evidence="2 3" key="1">
    <citation type="submission" date="2020-02" db="EMBL/GenBank/DDBJ databases">
        <title>Whole-genome analyses of novel actinobacteria.</title>
        <authorList>
            <person name="Sahin N."/>
            <person name="Tatar D."/>
        </authorList>
    </citation>
    <scope>NUCLEOTIDE SEQUENCE [LARGE SCALE GENOMIC DNA]</scope>
    <source>
        <strain evidence="2 3">SB3404</strain>
    </source>
</reference>
<name>A0A6G4WUG7_9ACTN</name>
<dbReference type="Pfam" id="PF00753">
    <property type="entry name" value="Lactamase_B"/>
    <property type="match status" value="1"/>
</dbReference>
<dbReference type="RefSeq" id="WP_165298197.1">
    <property type="nucleotide sequence ID" value="NZ_JAAKZZ010000062.1"/>
</dbReference>
<accession>A0A6G4WUG7</accession>
<dbReference type="PANTHER" id="PTHR42951:SF4">
    <property type="entry name" value="ACYL-COENZYME A THIOESTERASE MBLAC2"/>
    <property type="match status" value="1"/>
</dbReference>
<comment type="caution">
    <text evidence="2">The sequence shown here is derived from an EMBL/GenBank/DDBJ whole genome shotgun (WGS) entry which is preliminary data.</text>
</comment>